<feature type="region of interest" description="Disordered" evidence="1">
    <location>
        <begin position="15"/>
        <end position="49"/>
    </location>
</feature>
<evidence type="ECO:0000313" key="2">
    <source>
        <dbReference type="EMBL" id="CAG9998648.1"/>
    </source>
</evidence>
<gene>
    <name evidence="2" type="ORF">CBYS24578_00015325</name>
</gene>
<evidence type="ECO:0000256" key="1">
    <source>
        <dbReference type="SAM" id="MobiDB-lite"/>
    </source>
</evidence>
<comment type="caution">
    <text evidence="2">The sequence shown here is derived from an EMBL/GenBank/DDBJ whole genome shotgun (WGS) entry which is preliminary data.</text>
</comment>
<organism evidence="2 3">
    <name type="scientific">Clonostachys byssicola</name>
    <dbReference type="NCBI Taxonomy" id="160290"/>
    <lineage>
        <taxon>Eukaryota</taxon>
        <taxon>Fungi</taxon>
        <taxon>Dikarya</taxon>
        <taxon>Ascomycota</taxon>
        <taxon>Pezizomycotina</taxon>
        <taxon>Sordariomycetes</taxon>
        <taxon>Hypocreomycetidae</taxon>
        <taxon>Hypocreales</taxon>
        <taxon>Bionectriaceae</taxon>
        <taxon>Clonostachys</taxon>
    </lineage>
</organism>
<keyword evidence="3" id="KW-1185">Reference proteome</keyword>
<accession>A0A9N9Y978</accession>
<proteinExistence type="predicted"/>
<dbReference type="Proteomes" id="UP000754883">
    <property type="component" value="Unassembled WGS sequence"/>
</dbReference>
<reference evidence="2" key="1">
    <citation type="submission" date="2021-10" db="EMBL/GenBank/DDBJ databases">
        <authorList>
            <person name="Piombo E."/>
        </authorList>
    </citation>
    <scope>NUCLEOTIDE SEQUENCE</scope>
</reference>
<dbReference type="AlphaFoldDB" id="A0A9N9Y978"/>
<dbReference type="EMBL" id="CABFNO020001547">
    <property type="protein sequence ID" value="CAG9998648.1"/>
    <property type="molecule type" value="Genomic_DNA"/>
</dbReference>
<evidence type="ECO:0000313" key="3">
    <source>
        <dbReference type="Proteomes" id="UP000754883"/>
    </source>
</evidence>
<sequence length="85" mass="9219">MSSVCKCLFNHQLDQKPAGAKPTKSEIEALSPLKGPFDDPGDGPKSTYYSAEEAKGTWQSLRTLSGLIHTTFSTELMAVFLDLQG</sequence>
<protein>
    <submittedName>
        <fullName evidence="2">Uncharacterized protein</fullName>
    </submittedName>
</protein>
<dbReference type="OrthoDB" id="10534546at2759"/>
<name>A0A9N9Y978_9HYPO</name>